<gene>
    <name evidence="2" type="ORF">KDW_25270</name>
</gene>
<evidence type="ECO:0000313" key="2">
    <source>
        <dbReference type="EMBL" id="GER88365.1"/>
    </source>
</evidence>
<proteinExistence type="predicted"/>
<feature type="region of interest" description="Disordered" evidence="1">
    <location>
        <begin position="466"/>
        <end position="514"/>
    </location>
</feature>
<dbReference type="AlphaFoldDB" id="A0A5J4KKI1"/>
<dbReference type="EMBL" id="BKZW01000001">
    <property type="protein sequence ID" value="GER88365.1"/>
    <property type="molecule type" value="Genomic_DNA"/>
</dbReference>
<feature type="compositionally biased region" description="Polar residues" evidence="1">
    <location>
        <begin position="469"/>
        <end position="484"/>
    </location>
</feature>
<dbReference type="InterPro" id="IPR036410">
    <property type="entry name" value="HSP_DnaJ_Cys-rich_dom_sf"/>
</dbReference>
<evidence type="ECO:0000256" key="1">
    <source>
        <dbReference type="SAM" id="MobiDB-lite"/>
    </source>
</evidence>
<sequence length="514" mass="58307">MGDQWDQDPHTTNNNNNNTGRPTQDDIDKQLKEIRRVVAQGANEAQVRIKRVVDKAGDYWQQVQAPPTTPRQASSVEEQRLRQLINAWSNENWRVARELGTYMDILSTRVDEIWEISLETRWETRAMEIISEPYAGHATSRPRPVLPVWDYELPEVTGLKAPPSRTRLDSMNEIVSCTSCNSTGHVLCSGCNGRGWIVCPECKGRTRKRCNTCRGRGYVSDWTPGEKKPFLKKQVEGVANNFSNKFSDVFDSIRQQGVPIPNPVDTDPAGKGPTVPCPDCVNGEVNCSCGNGKRVCTTCQGAKMSLCSNCSGTGKVVRHREVTRHFDLRSQNRFIGENVIPAQLLTKSEGDLVYSAEVNETLHMDAPPDLVPSDVWRTTVELVESERKTADRPGFDPQTFPRPTLQVVELVRIPYTTVRYRYSEQEYVLYIYDTEGHEQFYSDRFPARWDRVERLMKAITTDLRAPVQIDQQEQPDTPVTNSYSGGYRVPIEVPPYNVDEEDDDQTDPRPPTTH</sequence>
<organism evidence="2 3">
    <name type="scientific">Dictyobacter vulcani</name>
    <dbReference type="NCBI Taxonomy" id="2607529"/>
    <lineage>
        <taxon>Bacteria</taxon>
        <taxon>Bacillati</taxon>
        <taxon>Chloroflexota</taxon>
        <taxon>Ktedonobacteria</taxon>
        <taxon>Ktedonobacterales</taxon>
        <taxon>Dictyobacteraceae</taxon>
        <taxon>Dictyobacter</taxon>
    </lineage>
</organism>
<feature type="region of interest" description="Disordered" evidence="1">
    <location>
        <begin position="1"/>
        <end position="29"/>
    </location>
</feature>
<dbReference type="RefSeq" id="WP_151756278.1">
    <property type="nucleotide sequence ID" value="NZ_BKZW01000001.1"/>
</dbReference>
<dbReference type="Proteomes" id="UP000326912">
    <property type="component" value="Unassembled WGS sequence"/>
</dbReference>
<reference evidence="2 3" key="1">
    <citation type="submission" date="2019-10" db="EMBL/GenBank/DDBJ databases">
        <title>Dictyobacter vulcani sp. nov., within the class Ktedonobacteria, isolated from soil of volcanic Mt. Zao.</title>
        <authorList>
            <person name="Zheng Y."/>
            <person name="Wang C.M."/>
            <person name="Sakai Y."/>
            <person name="Abe K."/>
            <person name="Yokota A."/>
            <person name="Yabe S."/>
        </authorList>
    </citation>
    <scope>NUCLEOTIDE SEQUENCE [LARGE SCALE GENOMIC DNA]</scope>
    <source>
        <strain evidence="2 3">W12</strain>
    </source>
</reference>
<dbReference type="PANTHER" id="PTHR15852">
    <property type="entry name" value="PLASTID TRANSCRIPTIONALLY ACTIVE PROTEIN"/>
    <property type="match status" value="1"/>
</dbReference>
<name>A0A5J4KKI1_9CHLR</name>
<keyword evidence="3" id="KW-1185">Reference proteome</keyword>
<comment type="caution">
    <text evidence="2">The sequence shown here is derived from an EMBL/GenBank/DDBJ whole genome shotgun (WGS) entry which is preliminary data.</text>
</comment>
<dbReference type="PANTHER" id="PTHR15852:SF54">
    <property type="entry name" value="PROTEIN SSUH2 HOMOLOG"/>
    <property type="match status" value="1"/>
</dbReference>
<protein>
    <recommendedName>
        <fullName evidence="4">CR-type domain-containing protein</fullName>
    </recommendedName>
</protein>
<accession>A0A5J4KKI1</accession>
<dbReference type="SUPFAM" id="SSF57938">
    <property type="entry name" value="DnaJ/Hsp40 cysteine-rich domain"/>
    <property type="match status" value="1"/>
</dbReference>
<evidence type="ECO:0000313" key="3">
    <source>
        <dbReference type="Proteomes" id="UP000326912"/>
    </source>
</evidence>
<evidence type="ECO:0008006" key="4">
    <source>
        <dbReference type="Google" id="ProtNLM"/>
    </source>
</evidence>